<dbReference type="InterPro" id="IPR027417">
    <property type="entry name" value="P-loop_NTPase"/>
</dbReference>
<feature type="domain" description="Helicase ATP-binding" evidence="5">
    <location>
        <begin position="117"/>
        <end position="293"/>
    </location>
</feature>
<organism evidence="7 8">
    <name type="scientific">Gemmobacter lutimaris</name>
    <dbReference type="NCBI Taxonomy" id="2306023"/>
    <lineage>
        <taxon>Bacteria</taxon>
        <taxon>Pseudomonadati</taxon>
        <taxon>Pseudomonadota</taxon>
        <taxon>Alphaproteobacteria</taxon>
        <taxon>Rhodobacterales</taxon>
        <taxon>Paracoccaceae</taxon>
        <taxon>Gemmobacter</taxon>
    </lineage>
</organism>
<dbReference type="Pfam" id="PF00176">
    <property type="entry name" value="SNF2-rel_dom"/>
    <property type="match status" value="1"/>
</dbReference>
<accession>A0A398BQU2</accession>
<evidence type="ECO:0000256" key="2">
    <source>
        <dbReference type="ARBA" id="ARBA00022801"/>
    </source>
</evidence>
<dbReference type="PANTHER" id="PTHR45766">
    <property type="entry name" value="DNA ANNEALING HELICASE AND ENDONUCLEASE ZRANB3 FAMILY MEMBER"/>
    <property type="match status" value="1"/>
</dbReference>
<dbReference type="Gene3D" id="3.40.50.300">
    <property type="entry name" value="P-loop containing nucleotide triphosphate hydrolases"/>
    <property type="match status" value="1"/>
</dbReference>
<dbReference type="PANTHER" id="PTHR45766:SF6">
    <property type="entry name" value="SWI_SNF-RELATED MATRIX-ASSOCIATED ACTIN-DEPENDENT REGULATOR OF CHROMATIN SUBFAMILY A-LIKE PROTEIN 1"/>
    <property type="match status" value="1"/>
</dbReference>
<dbReference type="PROSITE" id="PS51192">
    <property type="entry name" value="HELICASE_ATP_BIND_1"/>
    <property type="match status" value="1"/>
</dbReference>
<dbReference type="PROSITE" id="PS51194">
    <property type="entry name" value="HELICASE_CTER"/>
    <property type="match status" value="1"/>
</dbReference>
<dbReference type="SMART" id="SM00490">
    <property type="entry name" value="HELICc"/>
    <property type="match status" value="1"/>
</dbReference>
<name>A0A398BQU2_9RHOB</name>
<evidence type="ECO:0000313" key="8">
    <source>
        <dbReference type="Proteomes" id="UP000266649"/>
    </source>
</evidence>
<evidence type="ECO:0000259" key="5">
    <source>
        <dbReference type="PROSITE" id="PS51192"/>
    </source>
</evidence>
<dbReference type="Proteomes" id="UP000266649">
    <property type="component" value="Unassembled WGS sequence"/>
</dbReference>
<keyword evidence="4" id="KW-0067">ATP-binding</keyword>
<proteinExistence type="predicted"/>
<evidence type="ECO:0000313" key="7">
    <source>
        <dbReference type="EMBL" id="RID89693.1"/>
    </source>
</evidence>
<comment type="caution">
    <text evidence="7">The sequence shown here is derived from an EMBL/GenBank/DDBJ whole genome shotgun (WGS) entry which is preliminary data.</text>
</comment>
<dbReference type="GO" id="GO:0016787">
    <property type="term" value="F:hydrolase activity"/>
    <property type="evidence" value="ECO:0007669"/>
    <property type="project" value="UniProtKB-KW"/>
</dbReference>
<feature type="domain" description="Helicase C-terminal" evidence="6">
    <location>
        <begin position="439"/>
        <end position="595"/>
    </location>
</feature>
<dbReference type="GO" id="GO:0005524">
    <property type="term" value="F:ATP binding"/>
    <property type="evidence" value="ECO:0007669"/>
    <property type="project" value="UniProtKB-KW"/>
</dbReference>
<evidence type="ECO:0000256" key="1">
    <source>
        <dbReference type="ARBA" id="ARBA00022741"/>
    </source>
</evidence>
<sequence length="983" mass="109710">MSSAYPTPGSVISLRSATWKVLGTSTLKRGFREVHCRGLNGLVRDKEARFVWDLEKGARVLDPAAVRLVPDTSPGLIDTKLHLAAAFRATPTTTRRPLTLGRAAIDDLTFQHLPVERALAQDRVRLLIADDVGLGKTLEAGLITSELALRGRADRILVVTTRAMLTQFQKEFWTRFSIPLSRLDSAAIRRMRNKIPAHYNVFDQFDRSIVSIDTLKRDNQIRDALKHSYWDLIIIDEAHNAAERKSAAGSNSQRAELAQLLSRRTDSLLLLTATPHDGSQESFASLIKMLDPTRVPDPTRLHRSDIEDLVVRRFRSSPEVVADIGREVPKRQLLPRRFPLSPQEEVAYQAIADLHLDLDEEQTKGRAIDLFRTTIAKAIFSSPVACRETLERRIRGIENGTARGTPADRDRLRALADHVAAIDTGAFSKYQELLRLLRQLNWTGRAARDRLVIFSERIATVSWLADRLREDLGLSADQVARVDGGSVEADVRTQELIEAFGQERSPIRILIASDMASEGLNLHFQCHRLIHFDLPWSLLRFQQRNGRIDRYGQDRPPQISYFVGESTHPKVRQMWVLEKLVAKDEAAQAGVGDPAVFLGAGDADGEEAVVAEAVATGIGAEAFERQMDARAAEAVTHMSVDDEFAALFGDYAAPAPTDAAPPTDQAPPRLYPDTFTYARAMIERLSRSEGRIFPEPPGIFPEDRVIRLPIPDDMRARDGFGYASEGAVDSRFMPEEAVGPGGRIELTDQPGVINQAINDAKAQERAWPTVQFLWDGHPILHWFADQASTFFPEHAAPAVSLHGRLPSGEVAVVLHGAIPNANGSPVVDRWAVVIRSPDGTVRIEEVGAFLERTRLAGDTPSRPLEDLSAAQAAIPVAVDRFQTHLVDLRKAREADIQRDLDAVLDRLSTLETRFRAQLTLDLGDLPGTDEGLSPFEKRRLTIRRKREQEIEKLFHDWTDWFERTRKMIPDPNPHVDVKVVFVG</sequence>
<dbReference type="Pfam" id="PF00271">
    <property type="entry name" value="Helicase_C"/>
    <property type="match status" value="1"/>
</dbReference>
<dbReference type="AlphaFoldDB" id="A0A398BQU2"/>
<reference evidence="7 8" key="1">
    <citation type="submission" date="2018-09" db="EMBL/GenBank/DDBJ databases">
        <title>Gemmobacter lutimaris sp. nov., a marine bacterium isolated from tidal flat.</title>
        <authorList>
            <person name="Lee D.W."/>
            <person name="Yoo Y."/>
            <person name="Kim J.-J."/>
            <person name="Kim B.S."/>
        </authorList>
    </citation>
    <scope>NUCLEOTIDE SEQUENCE [LARGE SCALE GENOMIC DNA]</scope>
    <source>
        <strain evidence="7 8">YJ-T1-11</strain>
    </source>
</reference>
<keyword evidence="3 7" id="KW-0347">Helicase</keyword>
<dbReference type="OrthoDB" id="9814088at2"/>
<keyword evidence="2" id="KW-0378">Hydrolase</keyword>
<dbReference type="CDD" id="cd18793">
    <property type="entry name" value="SF2_C_SNF"/>
    <property type="match status" value="1"/>
</dbReference>
<evidence type="ECO:0000259" key="6">
    <source>
        <dbReference type="PROSITE" id="PS51194"/>
    </source>
</evidence>
<dbReference type="EMBL" id="QXXQ01000028">
    <property type="protein sequence ID" value="RID89693.1"/>
    <property type="molecule type" value="Genomic_DNA"/>
</dbReference>
<dbReference type="CDD" id="cd18011">
    <property type="entry name" value="DEXDc_RapA"/>
    <property type="match status" value="1"/>
</dbReference>
<evidence type="ECO:0000256" key="3">
    <source>
        <dbReference type="ARBA" id="ARBA00022806"/>
    </source>
</evidence>
<keyword evidence="1" id="KW-0547">Nucleotide-binding</keyword>
<evidence type="ECO:0000256" key="4">
    <source>
        <dbReference type="ARBA" id="ARBA00022840"/>
    </source>
</evidence>
<gene>
    <name evidence="7" type="ORF">D2N39_21900</name>
</gene>
<dbReference type="InterPro" id="IPR001650">
    <property type="entry name" value="Helicase_C-like"/>
</dbReference>
<dbReference type="GO" id="GO:0004386">
    <property type="term" value="F:helicase activity"/>
    <property type="evidence" value="ECO:0007669"/>
    <property type="project" value="UniProtKB-KW"/>
</dbReference>
<dbReference type="Gene3D" id="3.40.50.10810">
    <property type="entry name" value="Tandem AAA-ATPase domain"/>
    <property type="match status" value="1"/>
</dbReference>
<dbReference type="InterPro" id="IPR057342">
    <property type="entry name" value="DEXDc_RapA"/>
</dbReference>
<dbReference type="InterPro" id="IPR049730">
    <property type="entry name" value="SNF2/RAD54-like_C"/>
</dbReference>
<protein>
    <submittedName>
        <fullName evidence="7">DEAD/DEAH box helicase</fullName>
    </submittedName>
</protein>
<dbReference type="SMART" id="SM00487">
    <property type="entry name" value="DEXDc"/>
    <property type="match status" value="1"/>
</dbReference>
<dbReference type="SUPFAM" id="SSF52540">
    <property type="entry name" value="P-loop containing nucleoside triphosphate hydrolases"/>
    <property type="match status" value="2"/>
</dbReference>
<dbReference type="InterPro" id="IPR000330">
    <property type="entry name" value="SNF2_N"/>
</dbReference>
<dbReference type="RefSeq" id="WP_119136846.1">
    <property type="nucleotide sequence ID" value="NZ_QXXQ01000028.1"/>
</dbReference>
<dbReference type="InterPro" id="IPR014001">
    <property type="entry name" value="Helicase_ATP-bd"/>
</dbReference>
<keyword evidence="8" id="KW-1185">Reference proteome</keyword>
<dbReference type="InterPro" id="IPR038718">
    <property type="entry name" value="SNF2-like_sf"/>
</dbReference>